<dbReference type="Pfam" id="PF06081">
    <property type="entry name" value="ArAE_1"/>
    <property type="match status" value="1"/>
</dbReference>
<accession>W6N7R6</accession>
<proteinExistence type="predicted"/>
<evidence type="ECO:0000256" key="4">
    <source>
        <dbReference type="ARBA" id="ARBA00022989"/>
    </source>
</evidence>
<keyword evidence="3 6" id="KW-0812">Transmembrane</keyword>
<evidence type="ECO:0000256" key="2">
    <source>
        <dbReference type="ARBA" id="ARBA00022475"/>
    </source>
</evidence>
<evidence type="ECO:0000256" key="1">
    <source>
        <dbReference type="ARBA" id="ARBA00004651"/>
    </source>
</evidence>
<dbReference type="EMBL" id="CBXI010000040">
    <property type="protein sequence ID" value="CDL92355.1"/>
    <property type="molecule type" value="Genomic_DNA"/>
</dbReference>
<evidence type="ECO:0000256" key="3">
    <source>
        <dbReference type="ARBA" id="ARBA00022692"/>
    </source>
</evidence>
<feature type="transmembrane region" description="Helical" evidence="6">
    <location>
        <begin position="59"/>
        <end position="92"/>
    </location>
</feature>
<keyword evidence="4 6" id="KW-1133">Transmembrane helix</keyword>
<dbReference type="Proteomes" id="UP000019482">
    <property type="component" value="Unassembled WGS sequence"/>
</dbReference>
<comment type="subcellular location">
    <subcellularLocation>
        <location evidence="1">Cell membrane</location>
        <topology evidence="1">Multi-pass membrane protein</topology>
    </subcellularLocation>
</comment>
<dbReference type="AlphaFoldDB" id="W6N7R6"/>
<dbReference type="GO" id="GO:0005886">
    <property type="term" value="C:plasma membrane"/>
    <property type="evidence" value="ECO:0007669"/>
    <property type="project" value="UniProtKB-SubCell"/>
</dbReference>
<reference evidence="7 8" key="1">
    <citation type="journal article" date="2015" name="Genome Announc.">
        <title>Draft Genome Sequence of Clostridium tyrobutyricum Strain DIVETGP, Isolated from Cow's Milk for Grana Padano Production.</title>
        <authorList>
            <person name="Soggiu A."/>
            <person name="Piras C."/>
            <person name="Gaiarsa S."/>
            <person name="Sassera D."/>
            <person name="Roncada P."/>
            <person name="Bendixen E."/>
            <person name="Brasca M."/>
            <person name="Bonizzi L."/>
        </authorList>
    </citation>
    <scope>NUCLEOTIDE SEQUENCE [LARGE SCALE GENOMIC DNA]</scope>
    <source>
        <strain evidence="7 8">DIVETGP</strain>
    </source>
</reference>
<dbReference type="PANTHER" id="PTHR30509">
    <property type="entry name" value="P-HYDROXYBENZOIC ACID EFFLUX PUMP SUBUNIT-RELATED"/>
    <property type="match status" value="1"/>
</dbReference>
<dbReference type="OrthoDB" id="1653617at2"/>
<dbReference type="GeneID" id="29420227"/>
<evidence type="ECO:0000313" key="8">
    <source>
        <dbReference type="Proteomes" id="UP000019482"/>
    </source>
</evidence>
<name>W6N7R6_CLOTY</name>
<feature type="transmembrane region" description="Helical" evidence="6">
    <location>
        <begin position="31"/>
        <end position="47"/>
    </location>
</feature>
<evidence type="ECO:0000256" key="5">
    <source>
        <dbReference type="ARBA" id="ARBA00023136"/>
    </source>
</evidence>
<keyword evidence="8" id="KW-1185">Reference proteome</keyword>
<feature type="transmembrane region" description="Helical" evidence="6">
    <location>
        <begin position="98"/>
        <end position="117"/>
    </location>
</feature>
<dbReference type="PANTHER" id="PTHR30509:SF9">
    <property type="entry name" value="MULTIDRUG RESISTANCE PROTEIN MDTO"/>
    <property type="match status" value="1"/>
</dbReference>
<feature type="transmembrane region" description="Helical" evidence="6">
    <location>
        <begin position="129"/>
        <end position="146"/>
    </location>
</feature>
<evidence type="ECO:0000313" key="7">
    <source>
        <dbReference type="EMBL" id="CDL92355.1"/>
    </source>
</evidence>
<sequence>MHIKPIGMRNIKTAISVMICMSLSYVFNREYIFYAVIASIIAMQSSVSDSFKTGKNRMLGTVMGAVFGMIFAFISPGNIIFCGIGVILIIYICDYLGWKKSVVISCIVFLGIMINLNGRSPVIYSMNRIIDTFMGIGVAVIINYFISPPKHGNKLHREYILTLDRVFIIVEDRFCFNNFLDLKSMDTEIKKLEEALKLYVSEFRINKIGYSGEKIKIMLDVFKEIYMHMKIIDSFENIYALNNENKQKLEKLFKCTLEQKNISKVSNEIDIVFNYHAHKILENLYILKSN</sequence>
<keyword evidence="2" id="KW-1003">Cell membrane</keyword>
<comment type="caution">
    <text evidence="7">The sequence shown here is derived from an EMBL/GenBank/DDBJ whole genome shotgun (WGS) entry which is preliminary data.</text>
</comment>
<dbReference type="RefSeq" id="WP_017895177.1">
    <property type="nucleotide sequence ID" value="NZ_CBXI010000040.1"/>
</dbReference>
<evidence type="ECO:0008006" key="9">
    <source>
        <dbReference type="Google" id="ProtNLM"/>
    </source>
</evidence>
<evidence type="ECO:0000256" key="6">
    <source>
        <dbReference type="SAM" id="Phobius"/>
    </source>
</evidence>
<organism evidence="7 8">
    <name type="scientific">Clostridium tyrobutyricum DIVETGP</name>
    <dbReference type="NCBI Taxonomy" id="1408889"/>
    <lineage>
        <taxon>Bacteria</taxon>
        <taxon>Bacillati</taxon>
        <taxon>Bacillota</taxon>
        <taxon>Clostridia</taxon>
        <taxon>Eubacteriales</taxon>
        <taxon>Clostridiaceae</taxon>
        <taxon>Clostridium</taxon>
    </lineage>
</organism>
<keyword evidence="5 6" id="KW-0472">Membrane</keyword>
<gene>
    <name evidence="7" type="ORF">CTDIVETGP_2425</name>
</gene>
<dbReference type="InterPro" id="IPR010343">
    <property type="entry name" value="ArAE_1"/>
</dbReference>
<protein>
    <recommendedName>
        <fullName evidence="9">Integral membrane protein</fullName>
    </recommendedName>
</protein>